<evidence type="ECO:0000313" key="4">
    <source>
        <dbReference type="Proteomes" id="UP001162131"/>
    </source>
</evidence>
<keyword evidence="4" id="KW-1185">Reference proteome</keyword>
<evidence type="ECO:0000256" key="2">
    <source>
        <dbReference type="SAM" id="MobiDB-lite"/>
    </source>
</evidence>
<feature type="coiled-coil region" evidence="1">
    <location>
        <begin position="302"/>
        <end position="330"/>
    </location>
</feature>
<name>A0AAU9JFI4_9CILI</name>
<proteinExistence type="predicted"/>
<gene>
    <name evidence="3" type="ORF">BSTOLATCC_MIC39470</name>
</gene>
<dbReference type="AlphaFoldDB" id="A0AAU9JFI4"/>
<dbReference type="Proteomes" id="UP001162131">
    <property type="component" value="Unassembled WGS sequence"/>
</dbReference>
<dbReference type="EMBL" id="CAJZBQ010000039">
    <property type="protein sequence ID" value="CAG9325674.1"/>
    <property type="molecule type" value="Genomic_DNA"/>
</dbReference>
<sequence length="398" mass="46020">MRRRPQWDDSLSDRAQHRLTYAEQLQRKASLVSKNKESARQEWQAQQEMLKNGKIPEKLKEIVAPPPKKYTSNASRIAVDPKNSNNRPSSAKPRPSMQEAKVSLTPSNRCAVIRMTKPIEEQFKSLSNLEKAMNDLESAMTQEEGSAYNKCNTYHEKQLSEASFIGSTPMHKYNTYHEEELSDASIFCYTPDDSQSCVSILEDNPVNNYHYTEQPVSFNHQNFDYQTIGNYQLEGNYQSIGNYQTKCNPQSINNYQPISDCKPIGNFQIDNKYMPSYQQNEDKIVYEPDALFYDPGEFQKPLQEIEENTLDSAENLAKLLEQTRKDLEEMNIPQEKEPECYSESVVEVPKIFFEEELIPRQFNLKPITRPQIPRVGTNSLAIGDNVRNVRIDCRKFII</sequence>
<accession>A0AAU9JFI4</accession>
<reference evidence="3" key="1">
    <citation type="submission" date="2021-09" db="EMBL/GenBank/DDBJ databases">
        <authorList>
            <consortium name="AG Swart"/>
            <person name="Singh M."/>
            <person name="Singh A."/>
            <person name="Seah K."/>
            <person name="Emmerich C."/>
        </authorList>
    </citation>
    <scope>NUCLEOTIDE SEQUENCE</scope>
    <source>
        <strain evidence="3">ATCC30299</strain>
    </source>
</reference>
<protein>
    <submittedName>
        <fullName evidence="3">Uncharacterized protein</fullName>
    </submittedName>
</protein>
<feature type="region of interest" description="Disordered" evidence="2">
    <location>
        <begin position="29"/>
        <end position="105"/>
    </location>
</feature>
<feature type="coiled-coil region" evidence="1">
    <location>
        <begin position="119"/>
        <end position="146"/>
    </location>
</feature>
<keyword evidence="1" id="KW-0175">Coiled coil</keyword>
<comment type="caution">
    <text evidence="3">The sequence shown here is derived from an EMBL/GenBank/DDBJ whole genome shotgun (WGS) entry which is preliminary data.</text>
</comment>
<evidence type="ECO:0000313" key="3">
    <source>
        <dbReference type="EMBL" id="CAG9325674.1"/>
    </source>
</evidence>
<organism evidence="3 4">
    <name type="scientific">Blepharisma stoltei</name>
    <dbReference type="NCBI Taxonomy" id="1481888"/>
    <lineage>
        <taxon>Eukaryota</taxon>
        <taxon>Sar</taxon>
        <taxon>Alveolata</taxon>
        <taxon>Ciliophora</taxon>
        <taxon>Postciliodesmatophora</taxon>
        <taxon>Heterotrichea</taxon>
        <taxon>Heterotrichida</taxon>
        <taxon>Blepharismidae</taxon>
        <taxon>Blepharisma</taxon>
    </lineage>
</organism>
<evidence type="ECO:0000256" key="1">
    <source>
        <dbReference type="SAM" id="Coils"/>
    </source>
</evidence>